<feature type="repeat" description="ANK" evidence="1">
    <location>
        <begin position="110"/>
        <end position="142"/>
    </location>
</feature>
<evidence type="ECO:0000313" key="4">
    <source>
        <dbReference type="Proteomes" id="UP000694389"/>
    </source>
</evidence>
<dbReference type="Ensembl" id="ENSDLAT00005049430.2">
    <property type="protein sequence ID" value="ENSDLAP00005046326.2"/>
    <property type="gene ID" value="ENSDLAG00005020478.2"/>
</dbReference>
<feature type="repeat" description="ANK" evidence="1">
    <location>
        <begin position="11"/>
        <end position="43"/>
    </location>
</feature>
<feature type="repeat" description="ANK" evidence="1">
    <location>
        <begin position="175"/>
        <end position="207"/>
    </location>
</feature>
<feature type="repeat" description="ANK" evidence="1">
    <location>
        <begin position="77"/>
        <end position="109"/>
    </location>
</feature>
<dbReference type="PROSITE" id="PS50297">
    <property type="entry name" value="ANK_REP_REGION"/>
    <property type="match status" value="4"/>
</dbReference>
<dbReference type="InterPro" id="IPR000488">
    <property type="entry name" value="Death_dom"/>
</dbReference>
<sequence>DTDGLVAEMLWSEKELHDAAKRNDTERMQELIKKGVDVKAKNKIDRKALHWAAGAGSEQALRLLLVHDNEVDERDSFGMNALLLASWFGHLKILQILVSCGAKLNCENKDGLSMLHCAAQRGHISVLEFIMEDLEDICLDRSGKTALHLAAEHGQFEVVEFLIGMGCTHGLKDKEENTAMHLAAKCGHSEVLRKIVETGVDVDERNIDGLQALHVAADGGHYESVKLLLESGCNINAQTNVGGLYSATATQQQTALHIAAEHGLQDVAEMMLISGVNLSLTDKQGKTCLEVAARGNHVILVDMIIKADRFYKWDKDHQPETQHLRSVLWRLATKHLCRGEWKILAQHWDFSDAHIRAIEQQWTGMKSFKEHGHRMLLIWLHGVVVGGENPIKGLYEGLVEISRTDLAGEPVKLHSGL</sequence>
<name>A0A8C4HQF7_DICLA</name>
<dbReference type="Pfam" id="PF12796">
    <property type="entry name" value="Ank_2"/>
    <property type="match status" value="3"/>
</dbReference>
<protein>
    <recommendedName>
        <fullName evidence="2">Death domain-containing protein</fullName>
    </recommendedName>
</protein>
<dbReference type="SUPFAM" id="SSF47986">
    <property type="entry name" value="DEATH domain"/>
    <property type="match status" value="1"/>
</dbReference>
<dbReference type="InterPro" id="IPR011029">
    <property type="entry name" value="DEATH-like_dom_sf"/>
</dbReference>
<dbReference type="SUPFAM" id="SSF48403">
    <property type="entry name" value="Ankyrin repeat"/>
    <property type="match status" value="1"/>
</dbReference>
<dbReference type="InterPro" id="IPR052457">
    <property type="entry name" value="Ankyrin-DD_containing_protein"/>
</dbReference>
<dbReference type="PROSITE" id="PS50088">
    <property type="entry name" value="ANK_REPEAT"/>
    <property type="match status" value="7"/>
</dbReference>
<dbReference type="GeneTree" id="ENSGT00940000154170"/>
<dbReference type="PRINTS" id="PR01415">
    <property type="entry name" value="ANKYRIN"/>
</dbReference>
<keyword evidence="4" id="KW-1185">Reference proteome</keyword>
<organism evidence="3 4">
    <name type="scientific">Dicentrarchus labrax</name>
    <name type="common">European seabass</name>
    <name type="synonym">Morone labrax</name>
    <dbReference type="NCBI Taxonomy" id="13489"/>
    <lineage>
        <taxon>Eukaryota</taxon>
        <taxon>Metazoa</taxon>
        <taxon>Chordata</taxon>
        <taxon>Craniata</taxon>
        <taxon>Vertebrata</taxon>
        <taxon>Euteleostomi</taxon>
        <taxon>Actinopterygii</taxon>
        <taxon>Neopterygii</taxon>
        <taxon>Teleostei</taxon>
        <taxon>Neoteleostei</taxon>
        <taxon>Acanthomorphata</taxon>
        <taxon>Eupercaria</taxon>
        <taxon>Moronidae</taxon>
        <taxon>Dicentrarchus</taxon>
    </lineage>
</organism>
<dbReference type="Gene3D" id="1.25.40.20">
    <property type="entry name" value="Ankyrin repeat-containing domain"/>
    <property type="match status" value="4"/>
</dbReference>
<dbReference type="Gene3D" id="1.10.533.10">
    <property type="entry name" value="Death Domain, Fas"/>
    <property type="match status" value="1"/>
</dbReference>
<dbReference type="PANTHER" id="PTHR24125:SF5">
    <property type="entry name" value="ANKYRIN REPEAT PROTEIN"/>
    <property type="match status" value="1"/>
</dbReference>
<reference evidence="3" key="2">
    <citation type="submission" date="2025-09" db="UniProtKB">
        <authorList>
            <consortium name="Ensembl"/>
        </authorList>
    </citation>
    <scope>IDENTIFICATION</scope>
</reference>
<dbReference type="AlphaFoldDB" id="A0A8C4HQF7"/>
<feature type="repeat" description="ANK" evidence="1">
    <location>
        <begin position="142"/>
        <end position="174"/>
    </location>
</feature>
<proteinExistence type="predicted"/>
<dbReference type="GO" id="GO:0007165">
    <property type="term" value="P:signal transduction"/>
    <property type="evidence" value="ECO:0007669"/>
    <property type="project" value="InterPro"/>
</dbReference>
<accession>A0A8C4HQF7</accession>
<dbReference type="PANTHER" id="PTHR24125">
    <property type="entry name" value="ANKYRIN REPEAT AND DEATH DOMAIN-CONTAINING PROTEIN"/>
    <property type="match status" value="1"/>
</dbReference>
<evidence type="ECO:0000313" key="3">
    <source>
        <dbReference type="Ensembl" id="ENSDLAP00005046326.2"/>
    </source>
</evidence>
<reference evidence="3" key="1">
    <citation type="submission" date="2025-08" db="UniProtKB">
        <authorList>
            <consortium name="Ensembl"/>
        </authorList>
    </citation>
    <scope>IDENTIFICATION</scope>
</reference>
<dbReference type="InterPro" id="IPR036770">
    <property type="entry name" value="Ankyrin_rpt-contain_sf"/>
</dbReference>
<dbReference type="Proteomes" id="UP000694389">
    <property type="component" value="Unassembled WGS sequence"/>
</dbReference>
<keyword evidence="1" id="KW-0040">ANK repeat</keyword>
<feature type="domain" description="Death" evidence="2">
    <location>
        <begin position="340"/>
        <end position="407"/>
    </location>
</feature>
<dbReference type="SMART" id="SM00248">
    <property type="entry name" value="ANK"/>
    <property type="match status" value="9"/>
</dbReference>
<evidence type="ECO:0000259" key="2">
    <source>
        <dbReference type="PROSITE" id="PS50017"/>
    </source>
</evidence>
<dbReference type="InterPro" id="IPR002110">
    <property type="entry name" value="Ankyrin_rpt"/>
</dbReference>
<evidence type="ECO:0000256" key="1">
    <source>
        <dbReference type="PROSITE-ProRule" id="PRU00023"/>
    </source>
</evidence>
<feature type="repeat" description="ANK" evidence="1">
    <location>
        <begin position="251"/>
        <end position="283"/>
    </location>
</feature>
<dbReference type="PROSITE" id="PS50017">
    <property type="entry name" value="DEATH_DOMAIN"/>
    <property type="match status" value="1"/>
</dbReference>
<feature type="repeat" description="ANK" evidence="1">
    <location>
        <begin position="208"/>
        <end position="240"/>
    </location>
</feature>